<keyword evidence="3" id="KW-1185">Reference proteome</keyword>
<proteinExistence type="predicted"/>
<comment type="caution">
    <text evidence="2">The sequence shown here is derived from an EMBL/GenBank/DDBJ whole genome shotgun (WGS) entry which is preliminary data.</text>
</comment>
<dbReference type="Pfam" id="PF01047">
    <property type="entry name" value="MarR"/>
    <property type="match status" value="1"/>
</dbReference>
<dbReference type="GO" id="GO:0006950">
    <property type="term" value="P:response to stress"/>
    <property type="evidence" value="ECO:0007669"/>
    <property type="project" value="TreeGrafter"/>
</dbReference>
<gene>
    <name evidence="2" type="ORF">Aru02nite_14640</name>
</gene>
<dbReference type="AlphaFoldDB" id="A0A8J3IXL5"/>
<dbReference type="InterPro" id="IPR036388">
    <property type="entry name" value="WH-like_DNA-bd_sf"/>
</dbReference>
<organism evidence="2 3">
    <name type="scientific">Actinocatenispora rupis</name>
    <dbReference type="NCBI Taxonomy" id="519421"/>
    <lineage>
        <taxon>Bacteria</taxon>
        <taxon>Bacillati</taxon>
        <taxon>Actinomycetota</taxon>
        <taxon>Actinomycetes</taxon>
        <taxon>Micromonosporales</taxon>
        <taxon>Micromonosporaceae</taxon>
        <taxon>Actinocatenispora</taxon>
    </lineage>
</organism>
<evidence type="ECO:0000313" key="3">
    <source>
        <dbReference type="Proteomes" id="UP000612808"/>
    </source>
</evidence>
<dbReference type="InterPro" id="IPR039422">
    <property type="entry name" value="MarR/SlyA-like"/>
</dbReference>
<evidence type="ECO:0000259" key="1">
    <source>
        <dbReference type="PROSITE" id="PS50995"/>
    </source>
</evidence>
<feature type="domain" description="HTH marR-type" evidence="1">
    <location>
        <begin position="13"/>
        <end position="145"/>
    </location>
</feature>
<accession>A0A8J3IXL5</accession>
<dbReference type="PANTHER" id="PTHR33164:SF43">
    <property type="entry name" value="HTH-TYPE TRANSCRIPTIONAL REPRESSOR YETL"/>
    <property type="match status" value="1"/>
</dbReference>
<sequence length="161" mass="17787">MQTVTLGGMTEDPTELLTLFTRVHKLLGAAADTAMSEHGVRVGQNLILSRLWERDGRTPGEIAAHWQVSTPTIVNTARRMEAAGLITREPDPDDARLVRLRLTDAGRAARVPVQAARRELAEHATATLTATERRHLRTALAKIIDRLSDEDGPDRRPTTTR</sequence>
<dbReference type="GO" id="GO:0003700">
    <property type="term" value="F:DNA-binding transcription factor activity"/>
    <property type="evidence" value="ECO:0007669"/>
    <property type="project" value="InterPro"/>
</dbReference>
<dbReference type="Gene3D" id="1.10.10.10">
    <property type="entry name" value="Winged helix-like DNA-binding domain superfamily/Winged helix DNA-binding domain"/>
    <property type="match status" value="1"/>
</dbReference>
<protein>
    <recommendedName>
        <fullName evidence="1">HTH marR-type domain-containing protein</fullName>
    </recommendedName>
</protein>
<dbReference type="PANTHER" id="PTHR33164">
    <property type="entry name" value="TRANSCRIPTIONAL REGULATOR, MARR FAMILY"/>
    <property type="match status" value="1"/>
</dbReference>
<dbReference type="SMART" id="SM00347">
    <property type="entry name" value="HTH_MARR"/>
    <property type="match status" value="1"/>
</dbReference>
<dbReference type="SUPFAM" id="SSF46785">
    <property type="entry name" value="Winged helix' DNA-binding domain"/>
    <property type="match status" value="1"/>
</dbReference>
<dbReference type="PROSITE" id="PS50995">
    <property type="entry name" value="HTH_MARR_2"/>
    <property type="match status" value="1"/>
</dbReference>
<dbReference type="PRINTS" id="PR00598">
    <property type="entry name" value="HTHMARR"/>
</dbReference>
<dbReference type="InterPro" id="IPR036390">
    <property type="entry name" value="WH_DNA-bd_sf"/>
</dbReference>
<evidence type="ECO:0000313" key="2">
    <source>
        <dbReference type="EMBL" id="GID10575.1"/>
    </source>
</evidence>
<dbReference type="Proteomes" id="UP000612808">
    <property type="component" value="Unassembled WGS sequence"/>
</dbReference>
<dbReference type="InterPro" id="IPR000835">
    <property type="entry name" value="HTH_MarR-typ"/>
</dbReference>
<reference evidence="2" key="1">
    <citation type="submission" date="2021-01" db="EMBL/GenBank/DDBJ databases">
        <title>Whole genome shotgun sequence of Actinocatenispora rupis NBRC 107355.</title>
        <authorList>
            <person name="Komaki H."/>
            <person name="Tamura T."/>
        </authorList>
    </citation>
    <scope>NUCLEOTIDE SEQUENCE</scope>
    <source>
        <strain evidence="2">NBRC 107355</strain>
    </source>
</reference>
<dbReference type="EMBL" id="BOMB01000008">
    <property type="protein sequence ID" value="GID10575.1"/>
    <property type="molecule type" value="Genomic_DNA"/>
</dbReference>
<name>A0A8J3IXL5_9ACTN</name>